<evidence type="ECO:0000256" key="1">
    <source>
        <dbReference type="SAM" id="MobiDB-lite"/>
    </source>
</evidence>
<keyword evidence="2" id="KW-0812">Transmembrane</keyword>
<sequence>MPLINPLGMRPHVHFNSESFEVYEVVTGLYNNNSIILQSEVHQRVIGLYNALRWLADGSMLSTLSSDIETYPGKLGLFHGFEIAFQLLIYLLIAASIYCSKKSRKKDTKYAPSGTLSSSKSSGSINSKTPRKRKGQTSSYGALPAQLREIAEAERMAKQNKAYDNFELDLDDDVK</sequence>
<feature type="region of interest" description="Disordered" evidence="1">
    <location>
        <begin position="107"/>
        <end position="143"/>
    </location>
</feature>
<name>A0ABR1D7S8_NECAM</name>
<feature type="transmembrane region" description="Helical" evidence="2">
    <location>
        <begin position="77"/>
        <end position="99"/>
    </location>
</feature>
<protein>
    <submittedName>
        <fullName evidence="3">Uncharacterized protein</fullName>
    </submittedName>
</protein>
<gene>
    <name evidence="3" type="primary">Necator_chrIII.g13166</name>
    <name evidence="3" type="ORF">RB195_012399</name>
</gene>
<proteinExistence type="predicted"/>
<accession>A0ABR1D7S8</accession>
<dbReference type="EMBL" id="JAVFWL010000003">
    <property type="protein sequence ID" value="KAK6746260.1"/>
    <property type="molecule type" value="Genomic_DNA"/>
</dbReference>
<reference evidence="3 4" key="1">
    <citation type="submission" date="2023-08" db="EMBL/GenBank/DDBJ databases">
        <title>A Necator americanus chromosomal reference genome.</title>
        <authorList>
            <person name="Ilik V."/>
            <person name="Petrzelkova K.J."/>
            <person name="Pardy F."/>
            <person name="Fuh T."/>
            <person name="Niatou-Singa F.S."/>
            <person name="Gouil Q."/>
            <person name="Baker L."/>
            <person name="Ritchie M.E."/>
            <person name="Jex A.R."/>
            <person name="Gazzola D."/>
            <person name="Li H."/>
            <person name="Toshio Fujiwara R."/>
            <person name="Zhan B."/>
            <person name="Aroian R.V."/>
            <person name="Pafco B."/>
            <person name="Schwarz E.M."/>
        </authorList>
    </citation>
    <scope>NUCLEOTIDE SEQUENCE [LARGE SCALE GENOMIC DNA]</scope>
    <source>
        <strain evidence="3 4">Aroian</strain>
        <tissue evidence="3">Whole animal</tissue>
    </source>
</reference>
<keyword evidence="2" id="KW-1133">Transmembrane helix</keyword>
<comment type="caution">
    <text evidence="3">The sequence shown here is derived from an EMBL/GenBank/DDBJ whole genome shotgun (WGS) entry which is preliminary data.</text>
</comment>
<keyword evidence="4" id="KW-1185">Reference proteome</keyword>
<organism evidence="3 4">
    <name type="scientific">Necator americanus</name>
    <name type="common">Human hookworm</name>
    <dbReference type="NCBI Taxonomy" id="51031"/>
    <lineage>
        <taxon>Eukaryota</taxon>
        <taxon>Metazoa</taxon>
        <taxon>Ecdysozoa</taxon>
        <taxon>Nematoda</taxon>
        <taxon>Chromadorea</taxon>
        <taxon>Rhabditida</taxon>
        <taxon>Rhabditina</taxon>
        <taxon>Rhabditomorpha</taxon>
        <taxon>Strongyloidea</taxon>
        <taxon>Ancylostomatidae</taxon>
        <taxon>Bunostominae</taxon>
        <taxon>Necator</taxon>
    </lineage>
</organism>
<evidence type="ECO:0000256" key="2">
    <source>
        <dbReference type="SAM" id="Phobius"/>
    </source>
</evidence>
<dbReference type="Proteomes" id="UP001303046">
    <property type="component" value="Unassembled WGS sequence"/>
</dbReference>
<evidence type="ECO:0000313" key="3">
    <source>
        <dbReference type="EMBL" id="KAK6746260.1"/>
    </source>
</evidence>
<keyword evidence="2" id="KW-0472">Membrane</keyword>
<feature type="compositionally biased region" description="Low complexity" evidence="1">
    <location>
        <begin position="113"/>
        <end position="128"/>
    </location>
</feature>
<evidence type="ECO:0000313" key="4">
    <source>
        <dbReference type="Proteomes" id="UP001303046"/>
    </source>
</evidence>